<evidence type="ECO:0000313" key="1">
    <source>
        <dbReference type="EMBL" id="AAS53441.1"/>
    </source>
</evidence>
<dbReference type="AlphaFoldDB" id="Q754K2"/>
<dbReference type="KEGG" id="ago:AGOS_AFR070W"/>
<gene>
    <name evidence="1" type="ORF">AGOS_AFR070W</name>
</gene>
<reference evidence="2" key="2">
    <citation type="journal article" date="2013" name="G3 (Bethesda)">
        <title>Genomes of Ashbya fungi isolated from insects reveal four mating-type loci, numerous translocations, lack of transposons, and distinct gene duplications.</title>
        <authorList>
            <person name="Dietrich F.S."/>
            <person name="Voegeli S."/>
            <person name="Kuo S."/>
            <person name="Philippsen P."/>
        </authorList>
    </citation>
    <scope>GENOME REANNOTATION</scope>
    <source>
        <strain evidence="2">ATCC 10895 / CBS 109.51 / FGSC 9923 / NRRL Y-1056</strain>
    </source>
</reference>
<dbReference type="InterPro" id="IPR023389">
    <property type="entry name" value="DOPA-like_sf"/>
</dbReference>
<protein>
    <submittedName>
        <fullName evidence="1">AFR070Wp</fullName>
    </submittedName>
</protein>
<reference evidence="1 2" key="1">
    <citation type="journal article" date="2004" name="Science">
        <title>The Ashbya gossypii genome as a tool for mapping the ancient Saccharomyces cerevisiae genome.</title>
        <authorList>
            <person name="Dietrich F.S."/>
            <person name="Voegeli S."/>
            <person name="Brachat S."/>
            <person name="Lerch A."/>
            <person name="Gates K."/>
            <person name="Steiner S."/>
            <person name="Mohr C."/>
            <person name="Pohlmann R."/>
            <person name="Luedi P."/>
            <person name="Choi S."/>
            <person name="Wing R.A."/>
            <person name="Flavier A."/>
            <person name="Gaffney T.D."/>
            <person name="Philippsen P."/>
        </authorList>
    </citation>
    <scope>NUCLEOTIDE SEQUENCE [LARGE SCALE GENOMIC DNA]</scope>
    <source>
        <strain evidence="2">ATCC 10895 / CBS 109.51 / FGSC 9923 / NRRL Y-1056</strain>
    </source>
</reference>
<dbReference type="Pfam" id="PF08883">
    <property type="entry name" value="DOPA_dioxygen"/>
    <property type="match status" value="1"/>
</dbReference>
<accession>Q754K2</accession>
<name>Q754K2_EREGS</name>
<dbReference type="PANTHER" id="PTHR36423">
    <property type="entry name" value="AFR070WP"/>
    <property type="match status" value="1"/>
</dbReference>
<dbReference type="SUPFAM" id="SSF143410">
    <property type="entry name" value="DOPA-like"/>
    <property type="match status" value="1"/>
</dbReference>
<dbReference type="HOGENOM" id="CLU_090062_3_0_1"/>
<dbReference type="Gene3D" id="3.30.70.1240">
    <property type="entry name" value="DOPA-like domains"/>
    <property type="match status" value="1"/>
</dbReference>
<proteinExistence type="predicted"/>
<dbReference type="EMBL" id="AE016819">
    <property type="protein sequence ID" value="AAS53441.1"/>
    <property type="molecule type" value="Genomic_DNA"/>
</dbReference>
<dbReference type="RefSeq" id="NP_985617.1">
    <property type="nucleotide sequence ID" value="NM_210971.1"/>
</dbReference>
<dbReference type="OrthoDB" id="9970095at2759"/>
<dbReference type="GeneID" id="4621859"/>
<dbReference type="InterPro" id="IPR014980">
    <property type="entry name" value="DOPA_dioxygen"/>
</dbReference>
<keyword evidence="2" id="KW-1185">Reference proteome</keyword>
<organism evidence="1 2">
    <name type="scientific">Eremothecium gossypii (strain ATCC 10895 / CBS 109.51 / FGSC 9923 / NRRL Y-1056)</name>
    <name type="common">Yeast</name>
    <name type="synonym">Ashbya gossypii</name>
    <dbReference type="NCBI Taxonomy" id="284811"/>
    <lineage>
        <taxon>Eukaryota</taxon>
        <taxon>Fungi</taxon>
        <taxon>Dikarya</taxon>
        <taxon>Ascomycota</taxon>
        <taxon>Saccharomycotina</taxon>
        <taxon>Saccharomycetes</taxon>
        <taxon>Saccharomycetales</taxon>
        <taxon>Saccharomycetaceae</taxon>
        <taxon>Eremothecium</taxon>
    </lineage>
</organism>
<evidence type="ECO:0000313" key="2">
    <source>
        <dbReference type="Proteomes" id="UP000000591"/>
    </source>
</evidence>
<dbReference type="PANTHER" id="PTHR36423:SF2">
    <property type="entry name" value="AFR070WP"/>
    <property type="match status" value="1"/>
</dbReference>
<dbReference type="OMA" id="HTEGALW"/>
<sequence length="136" mass="15081">MTDTRDRAPFPYGIKSFDFHTYIPLADPAPALRFRDAVCSEFQDALRSGAANAYEPHMGSIGPHVEAGLGMFEFDVCDADVFTRMLHFFQLNHGPLSVLIHPRTERGELWDHTEGALWLGAQVALDLGALADEAHL</sequence>
<dbReference type="InParanoid" id="Q754K2"/>
<dbReference type="eggNOG" id="ENOG502S93P">
    <property type="taxonomic scope" value="Eukaryota"/>
</dbReference>
<dbReference type="Proteomes" id="UP000000591">
    <property type="component" value="Chromosome VI"/>
</dbReference>